<accession>A0ABV6FK13</accession>
<dbReference type="RefSeq" id="WP_379681085.1">
    <property type="nucleotide sequence ID" value="NZ_JBHLWP010000017.1"/>
</dbReference>
<dbReference type="SUPFAM" id="SSF53383">
    <property type="entry name" value="PLP-dependent transferases"/>
    <property type="match status" value="1"/>
</dbReference>
<keyword evidence="2" id="KW-0808">Transferase</keyword>
<dbReference type="GO" id="GO:0008483">
    <property type="term" value="F:transaminase activity"/>
    <property type="evidence" value="ECO:0007669"/>
    <property type="project" value="UniProtKB-KW"/>
</dbReference>
<evidence type="ECO:0000313" key="3">
    <source>
        <dbReference type="Proteomes" id="UP001589773"/>
    </source>
</evidence>
<dbReference type="InterPro" id="IPR015422">
    <property type="entry name" value="PyrdxlP-dep_Trfase_small"/>
</dbReference>
<comment type="caution">
    <text evidence="2">The sequence shown here is derived from an EMBL/GenBank/DDBJ whole genome shotgun (WGS) entry which is preliminary data.</text>
</comment>
<organism evidence="2 3">
    <name type="scientific">Massilia consociata</name>
    <dbReference type="NCBI Taxonomy" id="760117"/>
    <lineage>
        <taxon>Bacteria</taxon>
        <taxon>Pseudomonadati</taxon>
        <taxon>Pseudomonadota</taxon>
        <taxon>Betaproteobacteria</taxon>
        <taxon>Burkholderiales</taxon>
        <taxon>Oxalobacteraceae</taxon>
        <taxon>Telluria group</taxon>
        <taxon>Massilia</taxon>
    </lineage>
</organism>
<dbReference type="InterPro" id="IPR004839">
    <property type="entry name" value="Aminotransferase_I/II_large"/>
</dbReference>
<sequence>MPDFGSALYLGLRHPSATLGAWDALTLGRPAGSADPPGSRALAAGLARLAGTGAATLLPSTLHLFFDLLALLGTQRIVLLLDDACYPVARWGAEQAAARGTPLQSFPHGSASGALRAATAAARAGRRPVLVADGWFAGGGTAPPLRAYADIARRFDGYLVLDDTQAFGLFGHAPGGGAPYGAGGGGSLPLHGLAGPHVVLGASLAKAFGAPCAVLAGDADLVRRFEAGSATRRHSSPPSVAAIRAGLGALRLNRTHGEALRARLWGLVALWRDGLARHGLAARGGSFPVQTLELAPRVDGVRLHQLLRGAGIETVLQRDDGRATVSFLFRADHGGADIERAVTALAACLRRPGSTTSARLEAL</sequence>
<evidence type="ECO:0000313" key="2">
    <source>
        <dbReference type="EMBL" id="MFC0253890.1"/>
    </source>
</evidence>
<dbReference type="Gene3D" id="3.40.640.10">
    <property type="entry name" value="Type I PLP-dependent aspartate aminotransferase-like (Major domain)"/>
    <property type="match status" value="1"/>
</dbReference>
<dbReference type="InterPro" id="IPR015421">
    <property type="entry name" value="PyrdxlP-dep_Trfase_major"/>
</dbReference>
<protein>
    <submittedName>
        <fullName evidence="2">Aminotransferase class I/II-fold pyridoxal phosphate-dependent enzyme</fullName>
    </submittedName>
</protein>
<dbReference type="Pfam" id="PF00155">
    <property type="entry name" value="Aminotran_1_2"/>
    <property type="match status" value="1"/>
</dbReference>
<evidence type="ECO:0000259" key="1">
    <source>
        <dbReference type="Pfam" id="PF00155"/>
    </source>
</evidence>
<dbReference type="Gene3D" id="3.90.1150.10">
    <property type="entry name" value="Aspartate Aminotransferase, domain 1"/>
    <property type="match status" value="1"/>
</dbReference>
<dbReference type="InterPro" id="IPR015424">
    <property type="entry name" value="PyrdxlP-dep_Trfase"/>
</dbReference>
<keyword evidence="3" id="KW-1185">Reference proteome</keyword>
<name>A0ABV6FK13_9BURK</name>
<dbReference type="Proteomes" id="UP001589773">
    <property type="component" value="Unassembled WGS sequence"/>
</dbReference>
<keyword evidence="2" id="KW-0032">Aminotransferase</keyword>
<proteinExistence type="predicted"/>
<dbReference type="EMBL" id="JBHLWP010000017">
    <property type="protein sequence ID" value="MFC0253890.1"/>
    <property type="molecule type" value="Genomic_DNA"/>
</dbReference>
<gene>
    <name evidence="2" type="ORF">ACFFJK_18490</name>
</gene>
<feature type="domain" description="Aminotransferase class I/classII large" evidence="1">
    <location>
        <begin position="99"/>
        <end position="282"/>
    </location>
</feature>
<reference evidence="2 3" key="1">
    <citation type="submission" date="2024-09" db="EMBL/GenBank/DDBJ databases">
        <authorList>
            <person name="Sun Q."/>
            <person name="Mori K."/>
        </authorList>
    </citation>
    <scope>NUCLEOTIDE SEQUENCE [LARGE SCALE GENOMIC DNA]</scope>
    <source>
        <strain evidence="2 3">CCM 7792</strain>
    </source>
</reference>